<dbReference type="GO" id="GO:0004496">
    <property type="term" value="F:mevalonate kinase activity"/>
    <property type="evidence" value="ECO:0007669"/>
    <property type="project" value="UniProtKB-EC"/>
</dbReference>
<evidence type="ECO:0000259" key="19">
    <source>
        <dbReference type="Pfam" id="PF00288"/>
    </source>
</evidence>
<dbReference type="AlphaFoldDB" id="A0A0L0GDU5"/>
<comment type="similarity">
    <text evidence="2 18">Belongs to the GHMP kinase family. Mevalonate kinase subfamily.</text>
</comment>
<evidence type="ECO:0000256" key="4">
    <source>
        <dbReference type="ARBA" id="ARBA00022490"/>
    </source>
</evidence>
<dbReference type="PRINTS" id="PR00959">
    <property type="entry name" value="MEVGALKINASE"/>
</dbReference>
<evidence type="ECO:0000256" key="6">
    <source>
        <dbReference type="ARBA" id="ARBA00022679"/>
    </source>
</evidence>
<dbReference type="UniPathway" id="UPA00057">
    <property type="reaction ID" value="UER00098"/>
</dbReference>
<keyword evidence="16 18" id="KW-0753">Steroid metabolism</keyword>
<dbReference type="Proteomes" id="UP000054560">
    <property type="component" value="Unassembled WGS sequence"/>
</dbReference>
<dbReference type="GeneID" id="25901207"/>
<comment type="subcellular location">
    <subcellularLocation>
        <location evidence="1 18">Cytoplasm</location>
    </subcellularLocation>
</comment>
<accession>A0A0L0GDU5</accession>
<evidence type="ECO:0000313" key="21">
    <source>
        <dbReference type="EMBL" id="KNC87175.1"/>
    </source>
</evidence>
<evidence type="ECO:0000259" key="20">
    <source>
        <dbReference type="Pfam" id="PF08544"/>
    </source>
</evidence>
<dbReference type="PANTHER" id="PTHR43290:SF2">
    <property type="entry name" value="MEVALONATE KINASE"/>
    <property type="match status" value="1"/>
</dbReference>
<dbReference type="GO" id="GO:0016126">
    <property type="term" value="P:sterol biosynthetic process"/>
    <property type="evidence" value="ECO:0007669"/>
    <property type="project" value="UniProtKB-KW"/>
</dbReference>
<evidence type="ECO:0000256" key="1">
    <source>
        <dbReference type="ARBA" id="ARBA00004496"/>
    </source>
</evidence>
<keyword evidence="8 18" id="KW-0547">Nucleotide-binding</keyword>
<keyword evidence="15 18" id="KW-1207">Sterol metabolism</keyword>
<keyword evidence="11" id="KW-0460">Magnesium</keyword>
<dbReference type="SUPFAM" id="SSF54211">
    <property type="entry name" value="Ribosomal protein S5 domain 2-like"/>
    <property type="match status" value="2"/>
</dbReference>
<keyword evidence="5 18" id="KW-0444">Lipid biosynthesis</keyword>
<evidence type="ECO:0000256" key="2">
    <source>
        <dbReference type="ARBA" id="ARBA00006495"/>
    </source>
</evidence>
<dbReference type="InterPro" id="IPR013750">
    <property type="entry name" value="GHMP_kinase_C_dom"/>
</dbReference>
<evidence type="ECO:0000256" key="9">
    <source>
        <dbReference type="ARBA" id="ARBA00022777"/>
    </source>
</evidence>
<keyword evidence="12 18" id="KW-0752">Steroid biosynthesis</keyword>
<evidence type="ECO:0000256" key="11">
    <source>
        <dbReference type="ARBA" id="ARBA00022842"/>
    </source>
</evidence>
<keyword evidence="9 18" id="KW-0418">Kinase</keyword>
<dbReference type="Pfam" id="PF00288">
    <property type="entry name" value="GHMP_kinases_N"/>
    <property type="match status" value="1"/>
</dbReference>
<dbReference type="InterPro" id="IPR006204">
    <property type="entry name" value="GHMP_kinase_N_dom"/>
</dbReference>
<sequence length="531" mass="57160">MLTAITAPTISRPDPIAESTIMHRSITTSAPGKLILFGEHAVVHGKAAVAAGLGLRTAVKINEYNVESSHDSLEHDDSIGDQGGLVQVDRDTIRFSTKDVQDLDVKWSIQEVKDLSLLIDVRLEECGKPLAADIEHITQFVHDTIGGESVCPTALVAAAVFLYLYICTGSCSKHTAAQTQPNNNTSTERNTDVRTEIDTHPNTDISANIDLVRDNTRCRKMRVMHAHVKSQLPIGAGLGSSAAFSVALAAAMLASGGQIRNLCSMDMEHEIEDDTKDVKIVDSNTRNSQDNDCGETGDKKLANEMQSEPAIIAWSSEEQEIINVWAFAAECIIHGLPSGIDNTVSCYGSAIRFQRGAPMQNVDMPKLKIYLTNTMVPRSTKLLVAEVRRRRDLLPSVVDPILIAVENISLKALDILQTLLKVNATAVVSQLFSELECLVDLNQGLLQSVGVGHPSISNVVEITRQLGFHTKLTGAGGGGCTMTLIPSGTDGAAIAQMNSALRAEGYDVWETTVGGSGVVQHSSDPDWLHIL</sequence>
<dbReference type="Gene3D" id="3.30.70.890">
    <property type="entry name" value="GHMP kinase, C-terminal domain"/>
    <property type="match status" value="1"/>
</dbReference>
<dbReference type="eggNOG" id="KOG1511">
    <property type="taxonomic scope" value="Eukaryota"/>
</dbReference>
<evidence type="ECO:0000256" key="18">
    <source>
        <dbReference type="RuleBase" id="RU363087"/>
    </source>
</evidence>
<evidence type="ECO:0000256" key="16">
    <source>
        <dbReference type="ARBA" id="ARBA00023221"/>
    </source>
</evidence>
<dbReference type="InterPro" id="IPR036554">
    <property type="entry name" value="GHMP_kinase_C_sf"/>
</dbReference>
<keyword evidence="4 18" id="KW-0963">Cytoplasm</keyword>
<evidence type="ECO:0000256" key="17">
    <source>
        <dbReference type="ARBA" id="ARBA00029438"/>
    </source>
</evidence>
<evidence type="ECO:0000256" key="15">
    <source>
        <dbReference type="ARBA" id="ARBA00023166"/>
    </source>
</evidence>
<name>A0A0L0GDU5_9EUKA</name>
<dbReference type="EC" id="2.7.1.36" evidence="3 18"/>
<dbReference type="GO" id="GO:0046872">
    <property type="term" value="F:metal ion binding"/>
    <property type="evidence" value="ECO:0007669"/>
    <property type="project" value="UniProtKB-KW"/>
</dbReference>
<dbReference type="STRING" id="667725.A0A0L0GDU5"/>
<evidence type="ECO:0000313" key="22">
    <source>
        <dbReference type="Proteomes" id="UP000054560"/>
    </source>
</evidence>
<keyword evidence="7" id="KW-0479">Metal-binding</keyword>
<evidence type="ECO:0000256" key="13">
    <source>
        <dbReference type="ARBA" id="ARBA00023011"/>
    </source>
</evidence>
<dbReference type="FunFam" id="3.30.70.890:FF:000003">
    <property type="entry name" value="Mevalonate kinase"/>
    <property type="match status" value="1"/>
</dbReference>
<dbReference type="Pfam" id="PF08544">
    <property type="entry name" value="GHMP_kinases_C"/>
    <property type="match status" value="1"/>
</dbReference>
<dbReference type="EMBL" id="KQ241620">
    <property type="protein sequence ID" value="KNC87175.1"/>
    <property type="molecule type" value="Genomic_DNA"/>
</dbReference>
<keyword evidence="14 18" id="KW-0443">Lipid metabolism</keyword>
<feature type="domain" description="GHMP kinase N-terminal" evidence="19">
    <location>
        <begin position="223"/>
        <end position="257"/>
    </location>
</feature>
<keyword evidence="6 18" id="KW-0808">Transferase</keyword>
<feature type="domain" description="GHMP kinase C-terminal" evidence="20">
    <location>
        <begin position="432"/>
        <end position="497"/>
    </location>
</feature>
<dbReference type="Gene3D" id="3.30.230.10">
    <property type="match status" value="2"/>
</dbReference>
<dbReference type="GO" id="GO:0005524">
    <property type="term" value="F:ATP binding"/>
    <property type="evidence" value="ECO:0007669"/>
    <property type="project" value="UniProtKB-KW"/>
</dbReference>
<dbReference type="OrthoDB" id="1652964at2759"/>
<dbReference type="PROSITE" id="PS00627">
    <property type="entry name" value="GHMP_KINASES_ATP"/>
    <property type="match status" value="1"/>
</dbReference>
<proteinExistence type="inferred from homology"/>
<evidence type="ECO:0000256" key="14">
    <source>
        <dbReference type="ARBA" id="ARBA00023098"/>
    </source>
</evidence>
<dbReference type="PANTHER" id="PTHR43290">
    <property type="entry name" value="MEVALONATE KINASE"/>
    <property type="match status" value="1"/>
</dbReference>
<dbReference type="NCBIfam" id="TIGR00549">
    <property type="entry name" value="mevalon_kin"/>
    <property type="match status" value="1"/>
</dbReference>
<keyword evidence="22" id="KW-1185">Reference proteome</keyword>
<comment type="catalytic activity">
    <reaction evidence="18">
        <text>(R)-mevalonate + ATP = (R)-5-phosphomevalonate + ADP + H(+)</text>
        <dbReference type="Rhea" id="RHEA:17065"/>
        <dbReference type="ChEBI" id="CHEBI:15378"/>
        <dbReference type="ChEBI" id="CHEBI:30616"/>
        <dbReference type="ChEBI" id="CHEBI:36464"/>
        <dbReference type="ChEBI" id="CHEBI:58146"/>
        <dbReference type="ChEBI" id="CHEBI:456216"/>
        <dbReference type="EC" id="2.7.1.36"/>
    </reaction>
</comment>
<dbReference type="InterPro" id="IPR014721">
    <property type="entry name" value="Ribsml_uS5_D2-typ_fold_subgr"/>
</dbReference>
<dbReference type="InterPro" id="IPR006203">
    <property type="entry name" value="GHMP_knse_ATP-bd_CS"/>
</dbReference>
<reference evidence="21 22" key="1">
    <citation type="submission" date="2011-02" db="EMBL/GenBank/DDBJ databases">
        <title>The Genome Sequence of Sphaeroforma arctica JP610.</title>
        <authorList>
            <consortium name="The Broad Institute Genome Sequencing Platform"/>
            <person name="Russ C."/>
            <person name="Cuomo C."/>
            <person name="Young S.K."/>
            <person name="Zeng Q."/>
            <person name="Gargeya S."/>
            <person name="Alvarado L."/>
            <person name="Berlin A."/>
            <person name="Chapman S.B."/>
            <person name="Chen Z."/>
            <person name="Freedman E."/>
            <person name="Gellesch M."/>
            <person name="Goldberg J."/>
            <person name="Griggs A."/>
            <person name="Gujja S."/>
            <person name="Heilman E."/>
            <person name="Heiman D."/>
            <person name="Howarth C."/>
            <person name="Mehta T."/>
            <person name="Neiman D."/>
            <person name="Pearson M."/>
            <person name="Roberts A."/>
            <person name="Saif S."/>
            <person name="Shea T."/>
            <person name="Shenoy N."/>
            <person name="Sisk P."/>
            <person name="Stolte C."/>
            <person name="Sykes S."/>
            <person name="White J."/>
            <person name="Yandava C."/>
            <person name="Burger G."/>
            <person name="Gray M.W."/>
            <person name="Holland P.W.H."/>
            <person name="King N."/>
            <person name="Lang F.B.F."/>
            <person name="Roger A.J."/>
            <person name="Ruiz-Trillo I."/>
            <person name="Haas B."/>
            <person name="Nusbaum C."/>
            <person name="Birren B."/>
        </authorList>
    </citation>
    <scope>NUCLEOTIDE SEQUENCE [LARGE SCALE GENOMIC DNA]</scope>
    <source>
        <strain evidence="21 22">JP610</strain>
    </source>
</reference>
<evidence type="ECO:0000256" key="12">
    <source>
        <dbReference type="ARBA" id="ARBA00022955"/>
    </source>
</evidence>
<evidence type="ECO:0000256" key="10">
    <source>
        <dbReference type="ARBA" id="ARBA00022840"/>
    </source>
</evidence>
<evidence type="ECO:0000256" key="7">
    <source>
        <dbReference type="ARBA" id="ARBA00022723"/>
    </source>
</evidence>
<dbReference type="SUPFAM" id="SSF55060">
    <property type="entry name" value="GHMP Kinase, C-terminal domain"/>
    <property type="match status" value="1"/>
</dbReference>
<evidence type="ECO:0000256" key="5">
    <source>
        <dbReference type="ARBA" id="ARBA00022516"/>
    </source>
</evidence>
<keyword evidence="10 18" id="KW-0067">ATP-binding</keyword>
<protein>
    <recommendedName>
        <fullName evidence="3 18">Mevalonate kinase</fullName>
        <shortName evidence="18">MK</shortName>
        <ecNumber evidence="3 18">2.7.1.36</ecNumber>
    </recommendedName>
</protein>
<evidence type="ECO:0000256" key="3">
    <source>
        <dbReference type="ARBA" id="ARBA00012103"/>
    </source>
</evidence>
<organism evidence="21 22">
    <name type="scientific">Sphaeroforma arctica JP610</name>
    <dbReference type="NCBI Taxonomy" id="667725"/>
    <lineage>
        <taxon>Eukaryota</taxon>
        <taxon>Ichthyosporea</taxon>
        <taxon>Ichthyophonida</taxon>
        <taxon>Sphaeroforma</taxon>
    </lineage>
</organism>
<comment type="pathway">
    <text evidence="17 18">Isoprenoid biosynthesis; isopentenyl diphosphate biosynthesis via mevalonate pathway; isopentenyl diphosphate from (R)-mevalonate: step 1/3.</text>
</comment>
<dbReference type="InterPro" id="IPR006205">
    <property type="entry name" value="Mev_gal_kin"/>
</dbReference>
<keyword evidence="13 18" id="KW-0756">Sterol biosynthesis</keyword>
<dbReference type="RefSeq" id="XP_014161077.1">
    <property type="nucleotide sequence ID" value="XM_014305602.1"/>
</dbReference>
<dbReference type="GO" id="GO:0019287">
    <property type="term" value="P:isopentenyl diphosphate biosynthetic process, mevalonate pathway"/>
    <property type="evidence" value="ECO:0007669"/>
    <property type="project" value="UniProtKB-UniPathway"/>
</dbReference>
<dbReference type="InterPro" id="IPR020568">
    <property type="entry name" value="Ribosomal_Su5_D2-typ_SF"/>
</dbReference>
<gene>
    <name evidence="21" type="ORF">SARC_00703</name>
</gene>
<dbReference type="GO" id="GO:0005829">
    <property type="term" value="C:cytosol"/>
    <property type="evidence" value="ECO:0007669"/>
    <property type="project" value="TreeGrafter"/>
</dbReference>
<evidence type="ECO:0000256" key="8">
    <source>
        <dbReference type="ARBA" id="ARBA00022741"/>
    </source>
</evidence>